<reference evidence="2 3" key="1">
    <citation type="submission" date="2015-03" db="EMBL/GenBank/DDBJ databases">
        <authorList>
            <consortium name="Pathogen Informatics"/>
        </authorList>
    </citation>
    <scope>NUCLEOTIDE SEQUENCE [LARGE SCALE GENOMIC DNA]</scope>
    <source>
        <strain evidence="2 3">C09601061</strain>
    </source>
</reference>
<dbReference type="Proteomes" id="UP000046680">
    <property type="component" value="Unassembled WGS sequence"/>
</dbReference>
<gene>
    <name evidence="2" type="ORF">ERS007657_04346</name>
</gene>
<proteinExistence type="predicted"/>
<dbReference type="EMBL" id="CGCX01002838">
    <property type="protein sequence ID" value="CFS16687.1"/>
    <property type="molecule type" value="Genomic_DNA"/>
</dbReference>
<dbReference type="AlphaFoldDB" id="A0A654U7M1"/>
<evidence type="ECO:0000313" key="3">
    <source>
        <dbReference type="Proteomes" id="UP000046680"/>
    </source>
</evidence>
<feature type="region of interest" description="Disordered" evidence="1">
    <location>
        <begin position="1"/>
        <end position="40"/>
    </location>
</feature>
<sequence length="74" mass="7864">MAVRSLASHSSVCSPTSLTDHARASERERATPASTKVSSTCRSGCFNRVITGTAMCVNKIRSPPTSTPQDTLRP</sequence>
<accession>A0A654U7M1</accession>
<feature type="compositionally biased region" description="Basic and acidic residues" evidence="1">
    <location>
        <begin position="20"/>
        <end position="30"/>
    </location>
</feature>
<evidence type="ECO:0000256" key="1">
    <source>
        <dbReference type="SAM" id="MobiDB-lite"/>
    </source>
</evidence>
<organism evidence="2 3">
    <name type="scientific">Mycobacterium tuberculosis</name>
    <dbReference type="NCBI Taxonomy" id="1773"/>
    <lineage>
        <taxon>Bacteria</taxon>
        <taxon>Bacillati</taxon>
        <taxon>Actinomycetota</taxon>
        <taxon>Actinomycetes</taxon>
        <taxon>Mycobacteriales</taxon>
        <taxon>Mycobacteriaceae</taxon>
        <taxon>Mycobacterium</taxon>
        <taxon>Mycobacterium tuberculosis complex</taxon>
    </lineage>
</organism>
<name>A0A654U7M1_MYCTX</name>
<evidence type="ECO:0000313" key="2">
    <source>
        <dbReference type="EMBL" id="CFS16687.1"/>
    </source>
</evidence>
<feature type="compositionally biased region" description="Polar residues" evidence="1">
    <location>
        <begin position="7"/>
        <end position="19"/>
    </location>
</feature>
<protein>
    <submittedName>
        <fullName evidence="2">Uncharacterized protein</fullName>
    </submittedName>
</protein>